<keyword evidence="3" id="KW-1185">Reference proteome</keyword>
<feature type="compositionally biased region" description="Basic and acidic residues" evidence="1">
    <location>
        <begin position="185"/>
        <end position="194"/>
    </location>
</feature>
<evidence type="ECO:0000313" key="2">
    <source>
        <dbReference type="EMBL" id="EKD16080.1"/>
    </source>
</evidence>
<organism evidence="2 3">
    <name type="scientific">Marssonina brunnea f. sp. multigermtubi (strain MB_m1)</name>
    <name type="common">Marssonina leaf spot fungus</name>
    <dbReference type="NCBI Taxonomy" id="1072389"/>
    <lineage>
        <taxon>Eukaryota</taxon>
        <taxon>Fungi</taxon>
        <taxon>Dikarya</taxon>
        <taxon>Ascomycota</taxon>
        <taxon>Pezizomycotina</taxon>
        <taxon>Leotiomycetes</taxon>
        <taxon>Helotiales</taxon>
        <taxon>Drepanopezizaceae</taxon>
        <taxon>Drepanopeziza</taxon>
    </lineage>
</organism>
<reference evidence="2 3" key="1">
    <citation type="journal article" date="2012" name="BMC Genomics">
        <title>Sequencing the genome of Marssonina brunnea reveals fungus-poplar co-evolution.</title>
        <authorList>
            <person name="Zhu S."/>
            <person name="Cao Y.-Z."/>
            <person name="Jiang C."/>
            <person name="Tan B.-Y."/>
            <person name="Wang Z."/>
            <person name="Feng S."/>
            <person name="Zhang L."/>
            <person name="Su X.-H."/>
            <person name="Brejova B."/>
            <person name="Vinar T."/>
            <person name="Xu M."/>
            <person name="Wang M.-X."/>
            <person name="Zhang S.-G."/>
            <person name="Huang M.-R."/>
            <person name="Wu R."/>
            <person name="Zhou Y."/>
        </authorList>
    </citation>
    <scope>NUCLEOTIDE SEQUENCE [LARGE SCALE GENOMIC DNA]</scope>
    <source>
        <strain evidence="2 3">MB_m1</strain>
    </source>
</reference>
<gene>
    <name evidence="2" type="ORF">MBM_06091</name>
</gene>
<dbReference type="AlphaFoldDB" id="K1WF47"/>
<evidence type="ECO:0000256" key="1">
    <source>
        <dbReference type="SAM" id="MobiDB-lite"/>
    </source>
</evidence>
<accession>K1WF47</accession>
<dbReference type="EMBL" id="JH921440">
    <property type="protein sequence ID" value="EKD16080.1"/>
    <property type="molecule type" value="Genomic_DNA"/>
</dbReference>
<sequence length="257" mass="27493">MKRAAFSMTGRPKAEAANGTPFMHERACIAITHHSSFGAPIRSTARACDLDLGEPTEREVLFVGCAISESQRLRGLKDISEHAAVADSPLASLFTLARSGSSVSGPAPSSNFTGPGGAGWTPPTRSNTVYQASPGREAGRTGKTSCKPTHRRSRSEKWLAGEGIRTAGGMSDPHNPKSKVVSHQWGHEDAHDSDPQSSSIIIRRIQSQVALAHTASISIASLDSPALIVSRKLPQFRPVIWTLPLKLTSLYHVSKRS</sequence>
<protein>
    <submittedName>
        <fullName evidence="2">Uncharacterized protein</fullName>
    </submittedName>
</protein>
<dbReference type="Proteomes" id="UP000006753">
    <property type="component" value="Unassembled WGS sequence"/>
</dbReference>
<proteinExistence type="predicted"/>
<feature type="region of interest" description="Disordered" evidence="1">
    <location>
        <begin position="99"/>
        <end position="197"/>
    </location>
</feature>
<evidence type="ECO:0000313" key="3">
    <source>
        <dbReference type="Proteomes" id="UP000006753"/>
    </source>
</evidence>
<feature type="compositionally biased region" description="Low complexity" evidence="1">
    <location>
        <begin position="99"/>
        <end position="110"/>
    </location>
</feature>
<name>K1WF47_MARBU</name>
<dbReference type="HOGENOM" id="CLU_1082118_0_0_1"/>
<dbReference type="InParanoid" id="K1WF47"/>
<dbReference type="KEGG" id="mbe:MBM_06091"/>